<evidence type="ECO:0000313" key="2">
    <source>
        <dbReference type="Proteomes" id="UP001630127"/>
    </source>
</evidence>
<protein>
    <submittedName>
        <fullName evidence="1">Uncharacterized protein</fullName>
    </submittedName>
</protein>
<dbReference type="Gene3D" id="3.80.10.10">
    <property type="entry name" value="Ribonuclease Inhibitor"/>
    <property type="match status" value="1"/>
</dbReference>
<dbReference type="Proteomes" id="UP001630127">
    <property type="component" value="Unassembled WGS sequence"/>
</dbReference>
<name>A0ABD2YP97_9GENT</name>
<dbReference type="SUPFAM" id="SSF52047">
    <property type="entry name" value="RNI-like"/>
    <property type="match status" value="1"/>
</dbReference>
<sequence length="273" mass="31349">MWDLGEDTPELPWNVFVGNSSLVILKLNGEFLLNSNISSNVSFSSPKILRLIDVTYANDASIQKMLCYCLVLEELQICRSNWDNVRNVVISVPSLKRLDIEFIIQEMDLYGGGEEDDDFDGANVEYKLFVDAPNLECLRMTDYMSDCIQVNYMPCVTESYLSVYKILEIDHWTAEQKSNHTRNVYGIFRSIPNAKYLAVDSFTLESLVIDEADFDRTLPIFDNLVHFELIGGFWIWKEWQVYNGDTGGICPICPKENVNPRNITLGKFYLCSH</sequence>
<dbReference type="EMBL" id="JBJUIK010000012">
    <property type="protein sequence ID" value="KAL3508519.1"/>
    <property type="molecule type" value="Genomic_DNA"/>
</dbReference>
<evidence type="ECO:0000313" key="1">
    <source>
        <dbReference type="EMBL" id="KAL3508519.1"/>
    </source>
</evidence>
<dbReference type="InterPro" id="IPR032675">
    <property type="entry name" value="LRR_dom_sf"/>
</dbReference>
<organism evidence="1 2">
    <name type="scientific">Cinchona calisaya</name>
    <dbReference type="NCBI Taxonomy" id="153742"/>
    <lineage>
        <taxon>Eukaryota</taxon>
        <taxon>Viridiplantae</taxon>
        <taxon>Streptophyta</taxon>
        <taxon>Embryophyta</taxon>
        <taxon>Tracheophyta</taxon>
        <taxon>Spermatophyta</taxon>
        <taxon>Magnoliopsida</taxon>
        <taxon>eudicotyledons</taxon>
        <taxon>Gunneridae</taxon>
        <taxon>Pentapetalae</taxon>
        <taxon>asterids</taxon>
        <taxon>lamiids</taxon>
        <taxon>Gentianales</taxon>
        <taxon>Rubiaceae</taxon>
        <taxon>Cinchonoideae</taxon>
        <taxon>Cinchoneae</taxon>
        <taxon>Cinchona</taxon>
    </lineage>
</organism>
<gene>
    <name evidence="1" type="ORF">ACH5RR_027920</name>
</gene>
<comment type="caution">
    <text evidence="1">The sequence shown here is derived from an EMBL/GenBank/DDBJ whole genome shotgun (WGS) entry which is preliminary data.</text>
</comment>
<proteinExistence type="predicted"/>
<dbReference type="InterPro" id="IPR050232">
    <property type="entry name" value="FBL13/AtMIF1-like"/>
</dbReference>
<reference evidence="1 2" key="1">
    <citation type="submission" date="2024-11" db="EMBL/GenBank/DDBJ databases">
        <title>A near-complete genome assembly of Cinchona calisaya.</title>
        <authorList>
            <person name="Lian D.C."/>
            <person name="Zhao X.W."/>
            <person name="Wei L."/>
        </authorList>
    </citation>
    <scope>NUCLEOTIDE SEQUENCE [LARGE SCALE GENOMIC DNA]</scope>
    <source>
        <tissue evidence="1">Nenye</tissue>
    </source>
</reference>
<accession>A0ABD2YP97</accession>
<dbReference type="PANTHER" id="PTHR31900:SF34">
    <property type="entry name" value="EMB|CAB62440.1-RELATED"/>
    <property type="match status" value="1"/>
</dbReference>
<dbReference type="PANTHER" id="PTHR31900">
    <property type="entry name" value="F-BOX/RNI SUPERFAMILY PROTEIN-RELATED"/>
    <property type="match status" value="1"/>
</dbReference>
<keyword evidence="2" id="KW-1185">Reference proteome</keyword>
<dbReference type="AlphaFoldDB" id="A0ABD2YP97"/>